<dbReference type="HOGENOM" id="CLU_637594_0_0_6"/>
<protein>
    <recommendedName>
        <fullName evidence="4">Toxin co-regulated pilus biosynthesis protein Q C-terminal domain-containing protein</fullName>
    </recommendedName>
</protein>
<dbReference type="AlphaFoldDB" id="E6XG80"/>
<sequence length="430" mass="47139" precursor="true">MKLKLLAASVLFGLAGCSMNTGITGKTDIFHADAGTSLRSTTEALAAKYNLKSIQWHKDITPTTPPLTLPVNINVSELTAEAAFDALYENTPFLTYVHKGKNQLLITPYKLSVPSSEQFVSVKSREAEAAKDLQLSAFTEGRTINPVSTNIGLGEASIAPTQIMTDEEMILARYTEGNSYQAENNQVQSIPTEPIIRQQTESPVNNFKGEAGILRGSDYSISKTEPTVNQQVDKPMQEEIKESKRLNNTVSTSPSETYAATIRRYMRQQGLQVMWEVDNQVAGIFRSNPKQATALNANSVKEFATGVADLVNATNEDGKRTYAYINEGQGYVVFHQFLGGASDVHVFNMKKGLLSQNLSELAGEFGWSFNAESGWLADDDCMISVDYPIVTSNNIVNSVLKATEKCVSVQPRFLETKQEVYIVSASEGLN</sequence>
<gene>
    <name evidence="2" type="ordered locus">Sput200_3851</name>
</gene>
<evidence type="ECO:0000256" key="1">
    <source>
        <dbReference type="SAM" id="SignalP"/>
    </source>
</evidence>
<keyword evidence="1" id="KW-0732">Signal</keyword>
<dbReference type="Proteomes" id="UP000008209">
    <property type="component" value="Chromosome"/>
</dbReference>
<name>E6XG80_SHEP2</name>
<proteinExistence type="predicted"/>
<feature type="chain" id="PRO_5003215701" description="Toxin co-regulated pilus biosynthesis protein Q C-terminal domain-containing protein" evidence="1">
    <location>
        <begin position="21"/>
        <end position="430"/>
    </location>
</feature>
<dbReference type="KEGG" id="shp:Sput200_3851"/>
<dbReference type="PROSITE" id="PS51257">
    <property type="entry name" value="PROKAR_LIPOPROTEIN"/>
    <property type="match status" value="1"/>
</dbReference>
<accession>E6XG80</accession>
<dbReference type="EMBL" id="CP002457">
    <property type="protein sequence ID" value="ADV56218.1"/>
    <property type="molecule type" value="Genomic_DNA"/>
</dbReference>
<evidence type="ECO:0000313" key="2">
    <source>
        <dbReference type="EMBL" id="ADV56218.1"/>
    </source>
</evidence>
<feature type="signal peptide" evidence="1">
    <location>
        <begin position="1"/>
        <end position="20"/>
    </location>
</feature>
<evidence type="ECO:0008006" key="4">
    <source>
        <dbReference type="Google" id="ProtNLM"/>
    </source>
</evidence>
<dbReference type="OrthoDB" id="10015561at2"/>
<reference evidence="2 3" key="1">
    <citation type="submission" date="2011-01" db="EMBL/GenBank/DDBJ databases">
        <title>Complete sequence of Shewanella putrefaciens 200.</title>
        <authorList>
            <consortium name="US DOE Joint Genome Institute"/>
            <person name="Lucas S."/>
            <person name="Copeland A."/>
            <person name="Lapidus A."/>
            <person name="Cheng J.-F."/>
            <person name="Bruce D."/>
            <person name="Goodwin L."/>
            <person name="Pitluck S."/>
            <person name="Munk A.C."/>
            <person name="Detter J.C."/>
            <person name="Han C."/>
            <person name="Tapia R."/>
            <person name="Land M."/>
            <person name="Hauser L."/>
            <person name="Chang Y.-J."/>
            <person name="Jeffries C."/>
            <person name="Kyrpides N."/>
            <person name="Ivanova N."/>
            <person name="Mikhailova N."/>
            <person name="Kolker E."/>
            <person name="Lawrence C."/>
            <person name="McCue L.A."/>
            <person name="DiChristina T."/>
            <person name="Nealson K."/>
            <person name="Fredrickson J.K."/>
            <person name="Woyke T."/>
        </authorList>
    </citation>
    <scope>NUCLEOTIDE SEQUENCE [LARGE SCALE GENOMIC DNA]</scope>
    <source>
        <strain evidence="2 3">200</strain>
    </source>
</reference>
<dbReference type="PATRIC" id="fig|399804.5.peg.3959"/>
<evidence type="ECO:0000313" key="3">
    <source>
        <dbReference type="Proteomes" id="UP000008209"/>
    </source>
</evidence>
<organism evidence="2 3">
    <name type="scientific">Shewanella putrefaciens (strain 200)</name>
    <dbReference type="NCBI Taxonomy" id="399804"/>
    <lineage>
        <taxon>Bacteria</taxon>
        <taxon>Pseudomonadati</taxon>
        <taxon>Pseudomonadota</taxon>
        <taxon>Gammaproteobacteria</taxon>
        <taxon>Alteromonadales</taxon>
        <taxon>Shewanellaceae</taxon>
        <taxon>Shewanella</taxon>
    </lineage>
</organism>